<proteinExistence type="predicted"/>
<evidence type="ECO:0000256" key="1">
    <source>
        <dbReference type="SAM" id="Phobius"/>
    </source>
</evidence>
<comment type="caution">
    <text evidence="2">The sequence shown here is derived from an EMBL/GenBank/DDBJ whole genome shotgun (WGS) entry which is preliminary data.</text>
</comment>
<keyword evidence="1" id="KW-0812">Transmembrane</keyword>
<keyword evidence="1" id="KW-1133">Transmembrane helix</keyword>
<keyword evidence="1" id="KW-0472">Membrane</keyword>
<organism evidence="2 3">
    <name type="scientific">Clydaea vesicula</name>
    <dbReference type="NCBI Taxonomy" id="447962"/>
    <lineage>
        <taxon>Eukaryota</taxon>
        <taxon>Fungi</taxon>
        <taxon>Fungi incertae sedis</taxon>
        <taxon>Chytridiomycota</taxon>
        <taxon>Chytridiomycota incertae sedis</taxon>
        <taxon>Chytridiomycetes</taxon>
        <taxon>Lobulomycetales</taxon>
        <taxon>Lobulomycetaceae</taxon>
        <taxon>Clydaea</taxon>
    </lineage>
</organism>
<protein>
    <submittedName>
        <fullName evidence="2">Uncharacterized protein</fullName>
    </submittedName>
</protein>
<evidence type="ECO:0000313" key="2">
    <source>
        <dbReference type="EMBL" id="KAJ3227614.1"/>
    </source>
</evidence>
<evidence type="ECO:0000313" key="3">
    <source>
        <dbReference type="Proteomes" id="UP001211065"/>
    </source>
</evidence>
<feature type="transmembrane region" description="Helical" evidence="1">
    <location>
        <begin position="134"/>
        <end position="155"/>
    </location>
</feature>
<sequence length="632" mass="71034">MNFTWRGQDIPLSVPILLANKKDLMIYSVTNDANSIGLSTEMTSKLNSRDEAWSNDPFSVKSTTGGVLFTGTSVQTVNTILIILITLLLPAIHKFVRAFLLSRGFITISILSESNTDDAIRILRKTNCSKDSKIFSLAMVVTLAITALLSSAVPYSTKTMIDVKLADDIFLALNRPNHTTFLKEGQQEFIKAKIIPGEVKLESSLDNKFLMNTTVGKVEFSAPSYSYDHQGEIYNSLDLTETLSNNGVKHYSLKFNANISDDIIPDIRSDGWYKPKIGSVEWINSIFSCRGKYGEDTQYLYDALTDTYTGYTHCFDKHQNVVSPLFSMRYVTSREKYEEGVTGLQNEIYLTDEVYFQYIIKCHGSDHNLQQYDSQRYTIDIAFSGNVKVTELTYEDSGVQCITTEIHFEIRGGKVLESLKALKSLEELDSFDPESFDQLEDTNSWSILKELQNIKENIPVQVVWNGSGDKARLEHFIGIDPDNIIGLHSAVRSIEENGAQDGVYLCYRGVWIHPLMIFSILFLLTIKILLIAIPVIRHCDVTTFEAILIVTSFINAKGINLNGNKLPEVNYGIVNPESHESHPAIGTSDSYLALRPGSLQRTTIEEVFKTNSEKLPHSTAEKLSYDTERDQV</sequence>
<dbReference type="Proteomes" id="UP001211065">
    <property type="component" value="Unassembled WGS sequence"/>
</dbReference>
<reference evidence="2" key="1">
    <citation type="submission" date="2020-05" db="EMBL/GenBank/DDBJ databases">
        <title>Phylogenomic resolution of chytrid fungi.</title>
        <authorList>
            <person name="Stajich J.E."/>
            <person name="Amses K."/>
            <person name="Simmons R."/>
            <person name="Seto K."/>
            <person name="Myers J."/>
            <person name="Bonds A."/>
            <person name="Quandt C.A."/>
            <person name="Barry K."/>
            <person name="Liu P."/>
            <person name="Grigoriev I."/>
            <person name="Longcore J.E."/>
            <person name="James T.Y."/>
        </authorList>
    </citation>
    <scope>NUCLEOTIDE SEQUENCE</scope>
    <source>
        <strain evidence="2">JEL0476</strain>
    </source>
</reference>
<feature type="transmembrane region" description="Helical" evidence="1">
    <location>
        <begin position="511"/>
        <end position="533"/>
    </location>
</feature>
<dbReference type="AlphaFoldDB" id="A0AAD5XZB1"/>
<feature type="transmembrane region" description="Helical" evidence="1">
    <location>
        <begin position="67"/>
        <end position="89"/>
    </location>
</feature>
<dbReference type="EMBL" id="JADGJW010000013">
    <property type="protein sequence ID" value="KAJ3227614.1"/>
    <property type="molecule type" value="Genomic_DNA"/>
</dbReference>
<gene>
    <name evidence="2" type="ORF">HK099_001121</name>
</gene>
<name>A0AAD5XZB1_9FUNG</name>
<accession>A0AAD5XZB1</accession>
<keyword evidence="3" id="KW-1185">Reference proteome</keyword>